<dbReference type="WBParaSite" id="Pan_g11215.t1">
    <property type="protein sequence ID" value="Pan_g11215.t1"/>
    <property type="gene ID" value="Pan_g11215"/>
</dbReference>
<accession>A0A7E4UPL2</accession>
<dbReference type="AlphaFoldDB" id="A0A7E4UPL2"/>
<name>A0A7E4UPL2_PANRE</name>
<evidence type="ECO:0000313" key="2">
    <source>
        <dbReference type="WBParaSite" id="Pan_g11215.t1"/>
    </source>
</evidence>
<reference evidence="1" key="1">
    <citation type="journal article" date="2013" name="Genetics">
        <title>The draft genome and transcriptome of Panagrellus redivivus are shaped by the harsh demands of a free-living lifestyle.</title>
        <authorList>
            <person name="Srinivasan J."/>
            <person name="Dillman A.R."/>
            <person name="Macchietto M.G."/>
            <person name="Heikkinen L."/>
            <person name="Lakso M."/>
            <person name="Fracchia K.M."/>
            <person name="Antoshechkin I."/>
            <person name="Mortazavi A."/>
            <person name="Wong G."/>
            <person name="Sternberg P.W."/>
        </authorList>
    </citation>
    <scope>NUCLEOTIDE SEQUENCE [LARGE SCALE GENOMIC DNA]</scope>
    <source>
        <strain evidence="1">MT8872</strain>
    </source>
</reference>
<dbReference type="Proteomes" id="UP000492821">
    <property type="component" value="Unassembled WGS sequence"/>
</dbReference>
<proteinExistence type="predicted"/>
<reference evidence="2" key="2">
    <citation type="submission" date="2020-10" db="UniProtKB">
        <authorList>
            <consortium name="WormBaseParasite"/>
        </authorList>
    </citation>
    <scope>IDENTIFICATION</scope>
</reference>
<evidence type="ECO:0000313" key="1">
    <source>
        <dbReference type="Proteomes" id="UP000492821"/>
    </source>
</evidence>
<organism evidence="1 2">
    <name type="scientific">Panagrellus redivivus</name>
    <name type="common">Microworm</name>
    <dbReference type="NCBI Taxonomy" id="6233"/>
    <lineage>
        <taxon>Eukaryota</taxon>
        <taxon>Metazoa</taxon>
        <taxon>Ecdysozoa</taxon>
        <taxon>Nematoda</taxon>
        <taxon>Chromadorea</taxon>
        <taxon>Rhabditida</taxon>
        <taxon>Tylenchina</taxon>
        <taxon>Panagrolaimomorpha</taxon>
        <taxon>Panagrolaimoidea</taxon>
        <taxon>Panagrolaimidae</taxon>
        <taxon>Panagrellus</taxon>
    </lineage>
</organism>
<keyword evidence="1" id="KW-1185">Reference proteome</keyword>
<protein>
    <submittedName>
        <fullName evidence="2">Uncharacterized protein</fullName>
    </submittedName>
</protein>
<sequence length="74" mass="7913">MASRFGRMEEGWVGVCSVGDAVARKQTRATTTAKAIRNETATTKYGLASRPVSATANCLKPSNSRQKRRPSLAG</sequence>